<evidence type="ECO:0000256" key="1">
    <source>
        <dbReference type="ARBA" id="ARBA00023015"/>
    </source>
</evidence>
<name>A0ABT8GMG9_9BACL</name>
<dbReference type="PANTHER" id="PTHR24567">
    <property type="entry name" value="CRP FAMILY TRANSCRIPTIONAL REGULATORY PROTEIN"/>
    <property type="match status" value="1"/>
</dbReference>
<dbReference type="SUPFAM" id="SSF51206">
    <property type="entry name" value="cAMP-binding domain-like"/>
    <property type="match status" value="1"/>
</dbReference>
<dbReference type="Pfam" id="PF13545">
    <property type="entry name" value="HTH_Crp_2"/>
    <property type="match status" value="1"/>
</dbReference>
<proteinExistence type="predicted"/>
<keyword evidence="4" id="KW-0804">Transcription</keyword>
<dbReference type="CDD" id="cd00092">
    <property type="entry name" value="HTH_CRP"/>
    <property type="match status" value="1"/>
</dbReference>
<dbReference type="SMART" id="SM00100">
    <property type="entry name" value="cNMP"/>
    <property type="match status" value="1"/>
</dbReference>
<dbReference type="RefSeq" id="WP_301136734.1">
    <property type="nucleotide sequence ID" value="NZ_JAUHTQ010000002.1"/>
</dbReference>
<evidence type="ECO:0000313" key="8">
    <source>
        <dbReference type="Proteomes" id="UP001172743"/>
    </source>
</evidence>
<dbReference type="InterPro" id="IPR014710">
    <property type="entry name" value="RmlC-like_jellyroll"/>
</dbReference>
<dbReference type="InterPro" id="IPR018490">
    <property type="entry name" value="cNMP-bd_dom_sf"/>
</dbReference>
<keyword evidence="1" id="KW-0805">Transcription regulation</keyword>
<dbReference type="Gene3D" id="1.10.10.10">
    <property type="entry name" value="Winged helix-like DNA-binding domain superfamily/Winged helix DNA-binding domain"/>
    <property type="match status" value="1"/>
</dbReference>
<keyword evidence="2" id="KW-0238">DNA-binding</keyword>
<evidence type="ECO:0000256" key="2">
    <source>
        <dbReference type="ARBA" id="ARBA00023125"/>
    </source>
</evidence>
<dbReference type="InterPro" id="IPR036390">
    <property type="entry name" value="WH_DNA-bd_sf"/>
</dbReference>
<evidence type="ECO:0000256" key="3">
    <source>
        <dbReference type="ARBA" id="ARBA00023159"/>
    </source>
</evidence>
<feature type="domain" description="Cyclic nucleotide-binding" evidence="5">
    <location>
        <begin position="34"/>
        <end position="116"/>
    </location>
</feature>
<dbReference type="Proteomes" id="UP001172743">
    <property type="component" value="Unassembled WGS sequence"/>
</dbReference>
<dbReference type="CDD" id="cd00038">
    <property type="entry name" value="CAP_ED"/>
    <property type="match status" value="1"/>
</dbReference>
<feature type="domain" description="HTH crp-type" evidence="6">
    <location>
        <begin position="147"/>
        <end position="220"/>
    </location>
</feature>
<evidence type="ECO:0000259" key="5">
    <source>
        <dbReference type="PROSITE" id="PS50042"/>
    </source>
</evidence>
<comment type="caution">
    <text evidence="7">The sequence shown here is derived from an EMBL/GenBank/DDBJ whole genome shotgun (WGS) entry which is preliminary data.</text>
</comment>
<dbReference type="InterPro" id="IPR036388">
    <property type="entry name" value="WH-like_DNA-bd_sf"/>
</dbReference>
<evidence type="ECO:0000313" key="7">
    <source>
        <dbReference type="EMBL" id="MDN4492610.1"/>
    </source>
</evidence>
<evidence type="ECO:0000256" key="4">
    <source>
        <dbReference type="ARBA" id="ARBA00023163"/>
    </source>
</evidence>
<dbReference type="EMBL" id="JAUHTQ010000002">
    <property type="protein sequence ID" value="MDN4492610.1"/>
    <property type="molecule type" value="Genomic_DNA"/>
</dbReference>
<dbReference type="InterPro" id="IPR012318">
    <property type="entry name" value="HTH_CRP"/>
</dbReference>
<keyword evidence="3" id="KW-0010">Activator</keyword>
<dbReference type="SMART" id="SM00419">
    <property type="entry name" value="HTH_CRP"/>
    <property type="match status" value="1"/>
</dbReference>
<dbReference type="InterPro" id="IPR000595">
    <property type="entry name" value="cNMP-bd_dom"/>
</dbReference>
<reference evidence="7" key="1">
    <citation type="submission" date="2023-07" db="EMBL/GenBank/DDBJ databases">
        <title>Ureibacillus sp. isolated from freshwater well.</title>
        <authorList>
            <person name="Kirdat K."/>
            <person name="Bhatt A."/>
            <person name="Teware R."/>
            <person name="Bhavsar Y."/>
            <person name="Yadav A."/>
        </authorList>
    </citation>
    <scope>NUCLEOTIDE SEQUENCE</scope>
    <source>
        <strain evidence="7">BA0131</strain>
    </source>
</reference>
<dbReference type="SUPFAM" id="SSF46785">
    <property type="entry name" value="Winged helix' DNA-binding domain"/>
    <property type="match status" value="1"/>
</dbReference>
<gene>
    <name evidence="7" type="ORF">QYB95_03575</name>
</gene>
<dbReference type="PROSITE" id="PS50042">
    <property type="entry name" value="CNMP_BINDING_3"/>
    <property type="match status" value="1"/>
</dbReference>
<sequence>MDYIFSNESSASPWIENLDFNWKSLVSLGQTIKFKKNQYVFIQDHAIDYVYIILEGRIRLVLLSTFGDEKHIVIIGKNGMVGECSLFADHTYTNSAIASSNATLVRVPVKQFQKVISHDFALSSQVMKLTSLKFRVAAYHSLQLSFTSANQRIANSLLQLGLAYGEKNGKRIKIAINFTHQEMAYLVGTSRVTVSNTMTQLQHLGIISKVSGGYLIENVEELMQFTKEI</sequence>
<dbReference type="PANTHER" id="PTHR24567:SF26">
    <property type="entry name" value="REGULATORY PROTEIN YEIL"/>
    <property type="match status" value="1"/>
</dbReference>
<dbReference type="Pfam" id="PF00027">
    <property type="entry name" value="cNMP_binding"/>
    <property type="match status" value="1"/>
</dbReference>
<dbReference type="Gene3D" id="2.60.120.10">
    <property type="entry name" value="Jelly Rolls"/>
    <property type="match status" value="1"/>
</dbReference>
<dbReference type="InterPro" id="IPR050397">
    <property type="entry name" value="Env_Response_Regulators"/>
</dbReference>
<protein>
    <submittedName>
        <fullName evidence="7">Crp/Fnr family transcriptional regulator</fullName>
    </submittedName>
</protein>
<organism evidence="7 8">
    <name type="scientific">Ureibacillus aquaedulcis</name>
    <dbReference type="NCBI Taxonomy" id="3058421"/>
    <lineage>
        <taxon>Bacteria</taxon>
        <taxon>Bacillati</taxon>
        <taxon>Bacillota</taxon>
        <taxon>Bacilli</taxon>
        <taxon>Bacillales</taxon>
        <taxon>Caryophanaceae</taxon>
        <taxon>Ureibacillus</taxon>
    </lineage>
</organism>
<accession>A0ABT8GMG9</accession>
<keyword evidence="8" id="KW-1185">Reference proteome</keyword>
<evidence type="ECO:0000259" key="6">
    <source>
        <dbReference type="PROSITE" id="PS51063"/>
    </source>
</evidence>
<dbReference type="PROSITE" id="PS51063">
    <property type="entry name" value="HTH_CRP_2"/>
    <property type="match status" value="1"/>
</dbReference>